<evidence type="ECO:0000256" key="4">
    <source>
        <dbReference type="ARBA" id="ARBA00022692"/>
    </source>
</evidence>
<evidence type="ECO:0000313" key="22">
    <source>
        <dbReference type="EMBL" id="KAB7505845.1"/>
    </source>
</evidence>
<protein>
    <submittedName>
        <fullName evidence="22">Cadherin EGF LAG seven-pass G-type receptor 1</fullName>
    </submittedName>
</protein>
<dbReference type="Pfam" id="PF16489">
    <property type="entry name" value="GAIN"/>
    <property type="match status" value="1"/>
</dbReference>
<feature type="region of interest" description="Disordered" evidence="14">
    <location>
        <begin position="1387"/>
        <end position="1436"/>
    </location>
</feature>
<proteinExistence type="predicted"/>
<evidence type="ECO:0000259" key="16">
    <source>
        <dbReference type="PROSITE" id="PS50025"/>
    </source>
</evidence>
<dbReference type="PROSITE" id="PS50027">
    <property type="entry name" value="EGF_LAM_2"/>
    <property type="match status" value="1"/>
</dbReference>
<evidence type="ECO:0000256" key="11">
    <source>
        <dbReference type="ARBA" id="ARBA00023224"/>
    </source>
</evidence>
<dbReference type="CDD" id="cd00054">
    <property type="entry name" value="EGF_CA"/>
    <property type="match status" value="2"/>
</dbReference>
<evidence type="ECO:0000259" key="17">
    <source>
        <dbReference type="PROSITE" id="PS50026"/>
    </source>
</evidence>
<dbReference type="PANTHER" id="PTHR12011:SF471">
    <property type="entry name" value="G-PROTEIN COUPLED RECEPTORS FAMILY 2 PROFILE 2 DOMAIN-CONTAINING PROTEIN"/>
    <property type="match status" value="1"/>
</dbReference>
<dbReference type="Gene3D" id="4.10.1240.10">
    <property type="entry name" value="GPCR, family 2, extracellular hormone receptor domain"/>
    <property type="match status" value="1"/>
</dbReference>
<dbReference type="Pfam" id="PF01825">
    <property type="entry name" value="GPS"/>
    <property type="match status" value="1"/>
</dbReference>
<keyword evidence="6 15" id="KW-1133">Transmembrane helix</keyword>
<dbReference type="SMART" id="SM00008">
    <property type="entry name" value="HormR"/>
    <property type="match status" value="1"/>
</dbReference>
<feature type="transmembrane region" description="Helical" evidence="15">
    <location>
        <begin position="784"/>
        <end position="801"/>
    </location>
</feature>
<comment type="caution">
    <text evidence="12">Lacks conserved residue(s) required for the propagation of feature annotation.</text>
</comment>
<gene>
    <name evidence="22" type="primary">CELSR1</name>
    <name evidence="22" type="ORF">Anas_05546</name>
</gene>
<evidence type="ECO:0000259" key="19">
    <source>
        <dbReference type="PROSITE" id="PS50221"/>
    </source>
</evidence>
<dbReference type="InterPro" id="IPR000203">
    <property type="entry name" value="GPS"/>
</dbReference>
<feature type="region of interest" description="Disordered" evidence="14">
    <location>
        <begin position="1006"/>
        <end position="1101"/>
    </location>
</feature>
<feature type="compositionally biased region" description="Basic and acidic residues" evidence="14">
    <location>
        <begin position="1044"/>
        <end position="1061"/>
    </location>
</feature>
<feature type="disulfide bond" evidence="13">
    <location>
        <begin position="311"/>
        <end position="320"/>
    </location>
</feature>
<dbReference type="InterPro" id="IPR001879">
    <property type="entry name" value="GPCR_2_extracellular_dom"/>
</dbReference>
<feature type="transmembrane region" description="Helical" evidence="15">
    <location>
        <begin position="906"/>
        <end position="929"/>
    </location>
</feature>
<dbReference type="InterPro" id="IPR000832">
    <property type="entry name" value="GPCR_2_secretin-like"/>
</dbReference>
<dbReference type="PROSITE" id="PS50025">
    <property type="entry name" value="LAM_G_DOMAIN"/>
    <property type="match status" value="1"/>
</dbReference>
<dbReference type="Gene3D" id="2.170.300.10">
    <property type="entry name" value="Tie2 ligand-binding domain superfamily"/>
    <property type="match status" value="1"/>
</dbReference>
<dbReference type="InterPro" id="IPR046338">
    <property type="entry name" value="GAIN_dom_sf"/>
</dbReference>
<dbReference type="Gene3D" id="2.10.25.10">
    <property type="entry name" value="Laminin"/>
    <property type="match status" value="1"/>
</dbReference>
<dbReference type="EMBL" id="SEYY01001092">
    <property type="protein sequence ID" value="KAB7505845.1"/>
    <property type="molecule type" value="Genomic_DNA"/>
</dbReference>
<dbReference type="InterPro" id="IPR032471">
    <property type="entry name" value="AGRL2-4_GAIN_subdom_A"/>
</dbReference>
<dbReference type="InterPro" id="IPR036445">
    <property type="entry name" value="GPCR_2_extracell_dom_sf"/>
</dbReference>
<dbReference type="PRINTS" id="PR00249">
    <property type="entry name" value="GPCRSECRETIN"/>
</dbReference>
<feature type="compositionally biased region" description="Pro residues" evidence="14">
    <location>
        <begin position="1089"/>
        <end position="1098"/>
    </location>
</feature>
<feature type="domain" description="EGF-like" evidence="17">
    <location>
        <begin position="10"/>
        <end position="46"/>
    </location>
</feature>
<feature type="compositionally biased region" description="Polar residues" evidence="14">
    <location>
        <begin position="1256"/>
        <end position="1273"/>
    </location>
</feature>
<keyword evidence="11" id="KW-0807">Transducer</keyword>
<feature type="domain" description="Laminin G" evidence="16">
    <location>
        <begin position="50"/>
        <end position="219"/>
    </location>
</feature>
<keyword evidence="12" id="KW-0245">EGF-like domain</keyword>
<keyword evidence="8 15" id="KW-0472">Membrane</keyword>
<feature type="transmembrane region" description="Helical" evidence="15">
    <location>
        <begin position="855"/>
        <end position="875"/>
    </location>
</feature>
<dbReference type="PROSITE" id="PS01186">
    <property type="entry name" value="EGF_2"/>
    <property type="match status" value="1"/>
</dbReference>
<dbReference type="SMART" id="SM00303">
    <property type="entry name" value="GPS"/>
    <property type="match status" value="1"/>
</dbReference>
<feature type="disulfide bond" evidence="12">
    <location>
        <begin position="36"/>
        <end position="45"/>
    </location>
</feature>
<evidence type="ECO:0000256" key="2">
    <source>
        <dbReference type="ARBA" id="ARBA00022473"/>
    </source>
</evidence>
<evidence type="ECO:0000256" key="5">
    <source>
        <dbReference type="ARBA" id="ARBA00022729"/>
    </source>
</evidence>
<evidence type="ECO:0000256" key="7">
    <source>
        <dbReference type="ARBA" id="ARBA00023040"/>
    </source>
</evidence>
<dbReference type="CDD" id="cd00055">
    <property type="entry name" value="EGF_Lam"/>
    <property type="match status" value="1"/>
</dbReference>
<dbReference type="PANTHER" id="PTHR12011">
    <property type="entry name" value="ADHESION G-PROTEIN COUPLED RECEPTOR"/>
    <property type="match status" value="1"/>
</dbReference>
<dbReference type="CDD" id="cd00110">
    <property type="entry name" value="LamG"/>
    <property type="match status" value="1"/>
</dbReference>
<feature type="region of interest" description="Disordered" evidence="14">
    <location>
        <begin position="1248"/>
        <end position="1356"/>
    </location>
</feature>
<dbReference type="GO" id="GO:0004930">
    <property type="term" value="F:G protein-coupled receptor activity"/>
    <property type="evidence" value="ECO:0007669"/>
    <property type="project" value="UniProtKB-KW"/>
</dbReference>
<keyword evidence="5" id="KW-0732">Signal</keyword>
<dbReference type="InterPro" id="IPR017981">
    <property type="entry name" value="GPCR_2-like_7TM"/>
</dbReference>
<dbReference type="GO" id="GO:0007166">
    <property type="term" value="P:cell surface receptor signaling pathway"/>
    <property type="evidence" value="ECO:0007669"/>
    <property type="project" value="InterPro"/>
</dbReference>
<name>A0A5N5TJ66_9CRUS</name>
<dbReference type="PROSITE" id="PS50227">
    <property type="entry name" value="G_PROTEIN_RECEP_F2_3"/>
    <property type="match status" value="1"/>
</dbReference>
<comment type="caution">
    <text evidence="22">The sequence shown here is derived from an EMBL/GenBank/DDBJ whole genome shotgun (WGS) entry which is preliminary data.</text>
</comment>
<dbReference type="PROSITE" id="PS50221">
    <property type="entry name" value="GAIN_B"/>
    <property type="match status" value="1"/>
</dbReference>
<dbReference type="PROSITE" id="PS50026">
    <property type="entry name" value="EGF_3"/>
    <property type="match status" value="1"/>
</dbReference>
<dbReference type="GO" id="GO:0005886">
    <property type="term" value="C:plasma membrane"/>
    <property type="evidence" value="ECO:0007669"/>
    <property type="project" value="UniProtKB-SubCell"/>
</dbReference>
<dbReference type="SMART" id="SM00180">
    <property type="entry name" value="EGF_Lam"/>
    <property type="match status" value="1"/>
</dbReference>
<evidence type="ECO:0000256" key="8">
    <source>
        <dbReference type="ARBA" id="ARBA00023136"/>
    </source>
</evidence>
<sequence>MALNRDATRKISSVDLTRCQNGGTCRETFGTYVCQCTNPWGGKDCSQGVDIVKQLSGTGYLIFSPQRKAISMPWHSSLSFRTRESYGLLMSASLGSTYSIIELIEGHIQYRYENTTVLLSESRVDDGRWHNIEIKWMSGEVWLNLDFGDFEITRRTRDKVTGHYVGTVSVGGTGPSTEGTVIGLDGCIKDVRMGENSNSVLTLTHEKNAKDGCQTSNPCASHPCPINSVCKPTWNSYECCPTSWWGHPVCGPCHCDLDKGYSGDCDKVNGECRCKANHYQPAGSDTCYPCNCYLIGSNGGTCDSVTGQCDCRKGVISRRCDRCANPSSEVTPNGCQNVYDGCPKSFAEDVWWEQTKYGASTVQNCPNRSQGQGARKCRKEGGWDPPDMFDCVSETFVDLRDMLGQLESNTLEITTYVAIKLSEDLNHACSVTPNMWGSDVLIASRLIILLLEYETHQQGLNLTHRQDKHYIQNLVESASVVLQPNYASYWQRINGLKGFGADSLLSKMDNYVATLALSQGDTYTTPFEIPTKNIIFGMDTVSSRELYGFSKTGYVAGHDDKIDQLVIPENSALIDLKYPGYNEASVIIPKYNNYLRNQQIWAHETNIRIPLKLLNIPDIKKDETITSANLGHSSGVVSYVIFKTLGELLPEAYAANVEQRMKKQVKLRFKISHLGSKGNPQCVTWVTGKDGEGIWTREGCHTSSPEKGVGQFINETFVNCTCDHLSSFAVIVNDIEAEFLAKPSVAEDVTTYTGLILSLVLLMISFIAFCLLKGAPTNSNTIHKNITASLFIVQILFLVALKKRYYLISQEFPCKLMAIGLHYFWLCVFTWLLIEGIHLYRMLTEMRDVNHGQMRFYYSCGYGLPAIIVGLSVGVRADQYGNPLPYRLIVKMPKPSDCWLSIYESVAWALVGPVCFIVVVILFVFVFAIRASLTIKGHVEGFGNLSYPDPIVERDQHLHTTMISTFYEETLASQRLQQLQGRHAKRQAPHIVVKVFLNLEEWSLRSSTPSNYNSNTDLNSQSVKSPYAYNDSTNFHRKKGTGGKRRDSESESELSLDRRSMELASSHTSDEEDTTTQNGTLRVHDKRTNPPPVPPKPLYQPNIVSMDSTLEVMPSPQLLNDIRNTPTPDQIRASPMSQNIRPPIYAAQWSSQLPPAHPGLYKDLEIAVKETWDRLFGLIDYPPQLHRIMKRMTNQTTLEWNRDQHYQDIWTRIVTHRLKIITEHIPRPSKHRFSPDMKKFSTIDTKRYSPDIKRYSPSTRRYSPETRTYSQDAALSPEALPNYGDGRRLYPNSESIYSRGLGSPQTNRYSSPNDFPPENYLVRSESRGSRASMESSYSDRRRYIQQENPYSTRYKTASPLQILQSQSQEASTPQSQKRFLHNLVEASSASTLASKEETEEQESPTKEVNNLSMTSPPPIMTSQPSFPSGLISSKKITTITHGISDSEYV</sequence>
<feature type="disulfide bond" evidence="13">
    <location>
        <begin position="292"/>
        <end position="309"/>
    </location>
</feature>
<comment type="subcellular location">
    <subcellularLocation>
        <location evidence="1">Cell membrane</location>
        <topology evidence="1">Multi-pass membrane protein</topology>
    </subcellularLocation>
</comment>
<dbReference type="Gene3D" id="2.60.120.200">
    <property type="match status" value="1"/>
</dbReference>
<keyword evidence="7" id="KW-0297">G-protein coupled receptor</keyword>
<dbReference type="InterPro" id="IPR002049">
    <property type="entry name" value="LE_dom"/>
</dbReference>
<evidence type="ECO:0000256" key="3">
    <source>
        <dbReference type="ARBA" id="ARBA00022475"/>
    </source>
</evidence>
<dbReference type="InterPro" id="IPR057244">
    <property type="entry name" value="GAIN_B"/>
</dbReference>
<dbReference type="FunFam" id="4.10.1240.10:FF:000021">
    <property type="entry name" value="Cadherin EGF LAG seven-pass G-type receptor"/>
    <property type="match status" value="1"/>
</dbReference>
<feature type="disulfide bond" evidence="13">
    <location>
        <begin position="290"/>
        <end position="302"/>
    </location>
</feature>
<feature type="compositionally biased region" description="Polar residues" evidence="14">
    <location>
        <begin position="1408"/>
        <end position="1436"/>
    </location>
</feature>
<keyword evidence="10 22" id="KW-0675">Receptor</keyword>
<dbReference type="Gene3D" id="1.20.1070.10">
    <property type="entry name" value="Rhodopsin 7-helix transmembrane proteins"/>
    <property type="match status" value="1"/>
</dbReference>
<evidence type="ECO:0000259" key="18">
    <source>
        <dbReference type="PROSITE" id="PS50027"/>
    </source>
</evidence>
<organism evidence="22 23">
    <name type="scientific">Armadillidium nasatum</name>
    <dbReference type="NCBI Taxonomy" id="96803"/>
    <lineage>
        <taxon>Eukaryota</taxon>
        <taxon>Metazoa</taxon>
        <taxon>Ecdysozoa</taxon>
        <taxon>Arthropoda</taxon>
        <taxon>Crustacea</taxon>
        <taxon>Multicrustacea</taxon>
        <taxon>Malacostraca</taxon>
        <taxon>Eumalacostraca</taxon>
        <taxon>Peracarida</taxon>
        <taxon>Isopoda</taxon>
        <taxon>Oniscidea</taxon>
        <taxon>Crinocheta</taxon>
        <taxon>Armadillidiidae</taxon>
        <taxon>Armadillidium</taxon>
    </lineage>
</organism>
<keyword evidence="23" id="KW-1185">Reference proteome</keyword>
<dbReference type="Gene3D" id="2.60.220.50">
    <property type="match status" value="1"/>
</dbReference>
<dbReference type="InterPro" id="IPR001791">
    <property type="entry name" value="Laminin_G"/>
</dbReference>
<feature type="domain" description="G-protein coupled receptors family 2 profile 1" evidence="20">
    <location>
        <begin position="322"/>
        <end position="395"/>
    </location>
</feature>
<dbReference type="GO" id="GO:0007189">
    <property type="term" value="P:adenylate cyclase-activating G protein-coupled receptor signaling pathway"/>
    <property type="evidence" value="ECO:0007669"/>
    <property type="project" value="TreeGrafter"/>
</dbReference>
<evidence type="ECO:0000256" key="14">
    <source>
        <dbReference type="SAM" id="MobiDB-lite"/>
    </source>
</evidence>
<feature type="transmembrane region" description="Helical" evidence="15">
    <location>
        <begin position="752"/>
        <end position="772"/>
    </location>
</feature>
<keyword evidence="13" id="KW-0424">Laminin EGF-like domain</keyword>
<dbReference type="PROSITE" id="PS50261">
    <property type="entry name" value="G_PROTEIN_RECEP_F2_4"/>
    <property type="match status" value="1"/>
</dbReference>
<dbReference type="Pfam" id="PF00002">
    <property type="entry name" value="7tm_2"/>
    <property type="match status" value="1"/>
</dbReference>
<dbReference type="InterPro" id="IPR013320">
    <property type="entry name" value="ConA-like_dom_sf"/>
</dbReference>
<evidence type="ECO:0000256" key="13">
    <source>
        <dbReference type="PROSITE-ProRule" id="PRU00460"/>
    </source>
</evidence>
<dbReference type="Pfam" id="PF00053">
    <property type="entry name" value="EGF_laminin"/>
    <property type="match status" value="1"/>
</dbReference>
<dbReference type="Pfam" id="PF02793">
    <property type="entry name" value="HRM"/>
    <property type="match status" value="1"/>
</dbReference>
<keyword evidence="3" id="KW-1003">Cell membrane</keyword>
<accession>A0A5N5TJ66</accession>
<dbReference type="Pfam" id="PF02210">
    <property type="entry name" value="Laminin_G_2"/>
    <property type="match status" value="1"/>
</dbReference>
<feature type="compositionally biased region" description="Polar residues" evidence="14">
    <location>
        <begin position="1303"/>
        <end position="1313"/>
    </location>
</feature>
<dbReference type="Pfam" id="PF00008">
    <property type="entry name" value="EGF"/>
    <property type="match status" value="1"/>
</dbReference>
<dbReference type="PROSITE" id="PS00022">
    <property type="entry name" value="EGF_1"/>
    <property type="match status" value="1"/>
</dbReference>
<evidence type="ECO:0000256" key="15">
    <source>
        <dbReference type="SAM" id="Phobius"/>
    </source>
</evidence>
<evidence type="ECO:0000256" key="6">
    <source>
        <dbReference type="ARBA" id="ARBA00022989"/>
    </source>
</evidence>
<dbReference type="Proteomes" id="UP000326759">
    <property type="component" value="Unassembled WGS sequence"/>
</dbReference>
<feature type="domain" description="Laminin EGF-like" evidence="18">
    <location>
        <begin position="290"/>
        <end position="337"/>
    </location>
</feature>
<keyword evidence="9 12" id="KW-1015">Disulfide bond</keyword>
<evidence type="ECO:0000259" key="21">
    <source>
        <dbReference type="PROSITE" id="PS50261"/>
    </source>
</evidence>
<keyword evidence="2" id="KW-0217">Developmental protein</keyword>
<dbReference type="SMART" id="SM00282">
    <property type="entry name" value="LamG"/>
    <property type="match status" value="1"/>
</dbReference>
<evidence type="ECO:0000259" key="20">
    <source>
        <dbReference type="PROSITE" id="PS50227"/>
    </source>
</evidence>
<feature type="domain" description="GAIN-B" evidence="19">
    <location>
        <begin position="583"/>
        <end position="738"/>
    </location>
</feature>
<evidence type="ECO:0000256" key="12">
    <source>
        <dbReference type="PROSITE-ProRule" id="PRU00076"/>
    </source>
</evidence>
<feature type="compositionally biased region" description="Polar residues" evidence="14">
    <location>
        <begin position="1345"/>
        <end position="1356"/>
    </location>
</feature>
<evidence type="ECO:0000256" key="1">
    <source>
        <dbReference type="ARBA" id="ARBA00004651"/>
    </source>
</evidence>
<dbReference type="OrthoDB" id="26203at2759"/>
<keyword evidence="4 15" id="KW-0812">Transmembrane</keyword>
<feature type="transmembrane region" description="Helical" evidence="15">
    <location>
        <begin position="821"/>
        <end position="843"/>
    </location>
</feature>
<evidence type="ECO:0000313" key="23">
    <source>
        <dbReference type="Proteomes" id="UP000326759"/>
    </source>
</evidence>
<dbReference type="InterPro" id="IPR000742">
    <property type="entry name" value="EGF"/>
</dbReference>
<evidence type="ECO:0000256" key="9">
    <source>
        <dbReference type="ARBA" id="ARBA00023157"/>
    </source>
</evidence>
<reference evidence="22 23" key="1">
    <citation type="journal article" date="2019" name="PLoS Biol.">
        <title>Sex chromosomes control vertical transmission of feminizing Wolbachia symbionts in an isopod.</title>
        <authorList>
            <person name="Becking T."/>
            <person name="Chebbi M.A."/>
            <person name="Giraud I."/>
            <person name="Moumen B."/>
            <person name="Laverre T."/>
            <person name="Caubet Y."/>
            <person name="Peccoud J."/>
            <person name="Gilbert C."/>
            <person name="Cordaux R."/>
        </authorList>
    </citation>
    <scope>NUCLEOTIDE SEQUENCE [LARGE SCALE GENOMIC DNA]</scope>
    <source>
        <strain evidence="22">ANa2</strain>
        <tissue evidence="22">Whole body excluding digestive tract and cuticle</tissue>
    </source>
</reference>
<feature type="domain" description="G-protein coupled receptors family 2 profile 2" evidence="21">
    <location>
        <begin position="747"/>
        <end position="931"/>
    </location>
</feature>
<evidence type="ECO:0000256" key="10">
    <source>
        <dbReference type="ARBA" id="ARBA00023170"/>
    </source>
</evidence>
<feature type="compositionally biased region" description="Polar residues" evidence="14">
    <location>
        <begin position="1006"/>
        <end position="1024"/>
    </location>
</feature>
<dbReference type="SUPFAM" id="SSF49899">
    <property type="entry name" value="Concanavalin A-like lectins/glucanases"/>
    <property type="match status" value="1"/>
</dbReference>